<organism evidence="2 3">
    <name type="scientific">Psychroflexus planctonicus</name>
    <dbReference type="NCBI Taxonomy" id="1526575"/>
    <lineage>
        <taxon>Bacteria</taxon>
        <taxon>Pseudomonadati</taxon>
        <taxon>Bacteroidota</taxon>
        <taxon>Flavobacteriia</taxon>
        <taxon>Flavobacteriales</taxon>
        <taxon>Flavobacteriaceae</taxon>
        <taxon>Psychroflexus</taxon>
    </lineage>
</organism>
<comment type="caution">
    <text evidence="2">The sequence shown here is derived from an EMBL/GenBank/DDBJ whole genome shotgun (WGS) entry which is preliminary data.</text>
</comment>
<reference evidence="3" key="1">
    <citation type="journal article" date="2019" name="Int. J. Syst. Evol. Microbiol.">
        <title>The Global Catalogue of Microorganisms (GCM) 10K type strain sequencing project: providing services to taxonomists for standard genome sequencing and annotation.</title>
        <authorList>
            <consortium name="The Broad Institute Genomics Platform"/>
            <consortium name="The Broad Institute Genome Sequencing Center for Infectious Disease"/>
            <person name="Wu L."/>
            <person name="Ma J."/>
        </authorList>
    </citation>
    <scope>NUCLEOTIDE SEQUENCE [LARGE SCALE GENOMIC DNA]</scope>
    <source>
        <strain evidence="3">CGMCC 1.12931</strain>
    </source>
</reference>
<keyword evidence="3" id="KW-1185">Reference proteome</keyword>
<keyword evidence="1" id="KW-0732">Signal</keyword>
<evidence type="ECO:0000313" key="3">
    <source>
        <dbReference type="Proteomes" id="UP000599179"/>
    </source>
</evidence>
<evidence type="ECO:0000256" key="1">
    <source>
        <dbReference type="SAM" id="SignalP"/>
    </source>
</evidence>
<proteinExistence type="predicted"/>
<dbReference type="EMBL" id="BMGM01000002">
    <property type="protein sequence ID" value="GGE27693.1"/>
    <property type="molecule type" value="Genomic_DNA"/>
</dbReference>
<name>A0ABQ1SD03_9FLAO</name>
<dbReference type="Proteomes" id="UP000599179">
    <property type="component" value="Unassembled WGS sequence"/>
</dbReference>
<evidence type="ECO:0008006" key="4">
    <source>
        <dbReference type="Google" id="ProtNLM"/>
    </source>
</evidence>
<feature type="signal peptide" evidence="1">
    <location>
        <begin position="1"/>
        <end position="25"/>
    </location>
</feature>
<accession>A0ABQ1SD03</accession>
<protein>
    <recommendedName>
        <fullName evidence="4">Lipoprotein</fullName>
    </recommendedName>
</protein>
<gene>
    <name evidence="2" type="ORF">GCM10010832_05520</name>
</gene>
<sequence>MMQLDRIIKLTLVFSLLVCFSSCYENETIVVEENEEANLRFDDDLTNLMKSVTSHDASYDDFIDDSHCFSINYPYKIQVGNEIRNIENEEDLEHLNNYDVEIEIIFPISISLINFEKHSISSEDELESVKQMCNDGMFYEEHINCADFIFPLTLAIYNTNSRRFNQVVLSSNKETFTFLDSLDQDSVFKVVYPANILMYEQEYFSIEDNFSLNTHFKIAHSTCANPE</sequence>
<evidence type="ECO:0000313" key="2">
    <source>
        <dbReference type="EMBL" id="GGE27693.1"/>
    </source>
</evidence>
<feature type="chain" id="PRO_5045911870" description="Lipoprotein" evidence="1">
    <location>
        <begin position="26"/>
        <end position="227"/>
    </location>
</feature>